<reference evidence="1 2" key="1">
    <citation type="journal article" date="2013" name="PLoS ONE">
        <title>The first genomic and proteomic characterization of a deep-sea sulfate reducer: insights into the piezophilic lifestyle of Desulfovibrio piezophilus.</title>
        <authorList>
            <person name="Pradel N."/>
            <person name="Ji B."/>
            <person name="Gimenez G."/>
            <person name="Talla E."/>
            <person name="Lenoble P."/>
            <person name="Garel M."/>
            <person name="Tamburini C."/>
            <person name="Fourquet P."/>
            <person name="Lebrun R."/>
            <person name="Bertin P."/>
            <person name="Denis Y."/>
            <person name="Pophillat M."/>
            <person name="Barbe V."/>
            <person name="Ollivier B."/>
            <person name="Dolla A."/>
        </authorList>
    </citation>
    <scope>NUCLEOTIDE SEQUENCE [LARGE SCALE GENOMIC DNA]</scope>
    <source>
        <strain evidence="2">DSM 10523 / SB164P1</strain>
    </source>
</reference>
<dbReference type="KEGG" id="dpi:BN4_11643"/>
<protein>
    <submittedName>
        <fullName evidence="1">Uncharacterized protein</fullName>
    </submittedName>
</protein>
<dbReference type="Gene3D" id="3.50.70.20">
    <property type="entry name" value="Cytochrome P460"/>
    <property type="match status" value="1"/>
</dbReference>
<keyword evidence="2" id="KW-1185">Reference proteome</keyword>
<proteinExistence type="predicted"/>
<organism evidence="1 2">
    <name type="scientific">Pseudodesulfovibrio piezophilus (strain DSM 21447 / JCM 15486 / C1TLV30)</name>
    <name type="common">Desulfovibrio piezophilus</name>
    <dbReference type="NCBI Taxonomy" id="1322246"/>
    <lineage>
        <taxon>Bacteria</taxon>
        <taxon>Pseudomonadati</taxon>
        <taxon>Thermodesulfobacteriota</taxon>
        <taxon>Desulfovibrionia</taxon>
        <taxon>Desulfovibrionales</taxon>
        <taxon>Desulfovibrionaceae</taxon>
    </lineage>
</organism>
<dbReference type="EMBL" id="FO203427">
    <property type="protein sequence ID" value="CCH48878.1"/>
    <property type="molecule type" value="Genomic_DNA"/>
</dbReference>
<dbReference type="Proteomes" id="UP000011724">
    <property type="component" value="Chromosome"/>
</dbReference>
<evidence type="ECO:0000313" key="2">
    <source>
        <dbReference type="Proteomes" id="UP000011724"/>
    </source>
</evidence>
<dbReference type="PATRIC" id="fig|879567.3.peg.1722"/>
<accession>M1WW29</accession>
<evidence type="ECO:0000313" key="1">
    <source>
        <dbReference type="EMBL" id="CCH48878.1"/>
    </source>
</evidence>
<reference evidence="2" key="2">
    <citation type="journal article" date="2013" name="Stand. Genomic Sci.">
        <title>Complete genome sequence of Desulfocapsa sulfexigens, a marine deltaproteobacterium specialized in disproportionating inorganic sulfur compounds.</title>
        <authorList>
            <person name="Finster K.W."/>
            <person name="Kjeldsen K.U."/>
            <person name="Kube M."/>
            <person name="Reinhardt R."/>
            <person name="Mussmann M."/>
            <person name="Amann R."/>
            <person name="Schreiber L."/>
        </authorList>
    </citation>
    <scope>NUCLEOTIDE SEQUENCE [LARGE SCALE GENOMIC DNA]</scope>
    <source>
        <strain evidence="2">DSM 10523 / SB164P1</strain>
    </source>
</reference>
<gene>
    <name evidence="1" type="ordered locus">BN4_11643</name>
</gene>
<dbReference type="STRING" id="1322246.BN4_11643"/>
<dbReference type="InterPro" id="IPR038142">
    <property type="entry name" value="Cytochrome_P460_sp"/>
</dbReference>
<dbReference type="HOGENOM" id="CLU_2286948_0_0_7"/>
<sequence>MQYGRSPHGLLHIVYVNMEGCIKGAQDLTCTPLVKEDYTADKRLADLTIMCKLKGCNPEYGDWFWAKYASGGTVQKEGKPEGYIACHMGRVGHDFIMTSDC</sequence>
<dbReference type="AlphaFoldDB" id="M1WW29"/>
<name>M1WW29_PSEP2</name>
<dbReference type="CDD" id="cd20716">
    <property type="entry name" value="cyt_P460_fam"/>
    <property type="match status" value="1"/>
</dbReference>
<dbReference type="BioCyc" id="DPIE1322246:BN4_RS08240-MONOMER"/>
<dbReference type="eggNOG" id="COG3794">
    <property type="taxonomic scope" value="Bacteria"/>
</dbReference>